<dbReference type="PRINTS" id="PR01398">
    <property type="entry name" value="ISCHRISMTASE"/>
</dbReference>
<dbReference type="Pfam" id="PF00857">
    <property type="entry name" value="Isochorismatase"/>
    <property type="match status" value="1"/>
</dbReference>
<comment type="caution">
    <text evidence="4">The sequence shown here is derived from an EMBL/GenBank/DDBJ whole genome shotgun (WGS) entry which is preliminary data.</text>
</comment>
<proteinExistence type="inferred from homology"/>
<evidence type="ECO:0000313" key="4">
    <source>
        <dbReference type="EMBL" id="MBW7461019.1"/>
    </source>
</evidence>
<evidence type="ECO:0000259" key="3">
    <source>
        <dbReference type="Pfam" id="PF00857"/>
    </source>
</evidence>
<accession>A0ABS7CJA0</accession>
<protein>
    <submittedName>
        <fullName evidence="4">Isochorismatase family protein</fullName>
    </submittedName>
</protein>
<dbReference type="SUPFAM" id="SSF52499">
    <property type="entry name" value="Isochorismatase-like hydrolases"/>
    <property type="match status" value="1"/>
</dbReference>
<dbReference type="InterPro" id="IPR050272">
    <property type="entry name" value="Isochorismatase-like_hydrls"/>
</dbReference>
<comment type="similarity">
    <text evidence="1">Belongs to the isochorismatase family.</text>
</comment>
<keyword evidence="2" id="KW-0378">Hydrolase</keyword>
<keyword evidence="5" id="KW-1185">Reference proteome</keyword>
<dbReference type="PANTHER" id="PTHR43540:SF3">
    <property type="entry name" value="ENTEROBACTIN SYNTHASE COMPONENT B"/>
    <property type="match status" value="1"/>
</dbReference>
<dbReference type="InterPro" id="IPR000868">
    <property type="entry name" value="Isochorismatase-like_dom"/>
</dbReference>
<feature type="non-terminal residue" evidence="4">
    <location>
        <position position="85"/>
    </location>
</feature>
<organism evidence="4 5">
    <name type="scientific">Paenibacillus sepulcri</name>
    <dbReference type="NCBI Taxonomy" id="359917"/>
    <lineage>
        <taxon>Bacteria</taxon>
        <taxon>Bacillati</taxon>
        <taxon>Bacillota</taxon>
        <taxon>Bacilli</taxon>
        <taxon>Bacillales</taxon>
        <taxon>Paenibacillaceae</taxon>
        <taxon>Paenibacillus</taxon>
    </lineage>
</organism>
<evidence type="ECO:0000256" key="1">
    <source>
        <dbReference type="ARBA" id="ARBA00006336"/>
    </source>
</evidence>
<dbReference type="InterPro" id="IPR036380">
    <property type="entry name" value="Isochorismatase-like_sf"/>
</dbReference>
<dbReference type="PANTHER" id="PTHR43540">
    <property type="entry name" value="PEROXYUREIDOACRYLATE/UREIDOACRYLATE AMIDOHYDROLASE-RELATED"/>
    <property type="match status" value="1"/>
</dbReference>
<feature type="domain" description="Isochorismatase-like" evidence="3">
    <location>
        <begin position="32"/>
        <end position="82"/>
    </location>
</feature>
<dbReference type="Proteomes" id="UP001519887">
    <property type="component" value="Unassembled WGS sequence"/>
</dbReference>
<evidence type="ECO:0000313" key="5">
    <source>
        <dbReference type="Proteomes" id="UP001519887"/>
    </source>
</evidence>
<sequence>MALPSILPYTMPTASELPENKVSWSPDPKRAVLLIHDMQQYFVDAFTPGESPVNELVANISMLRKQCVEFGIPVVYTAQPGGQTL</sequence>
<reference evidence="4 5" key="1">
    <citation type="submission" date="2021-07" db="EMBL/GenBank/DDBJ databases">
        <title>Paenibacillus radiodurans sp. nov., isolated from the southeastern edge of Tengger Desert.</title>
        <authorList>
            <person name="Zhang G."/>
        </authorList>
    </citation>
    <scope>NUCLEOTIDE SEQUENCE [LARGE SCALE GENOMIC DNA]</scope>
    <source>
        <strain evidence="4 5">CCM 7311</strain>
    </source>
</reference>
<dbReference type="InterPro" id="IPR016291">
    <property type="entry name" value="Isochorismatase"/>
</dbReference>
<name>A0ABS7CJA0_9BACL</name>
<gene>
    <name evidence="4" type="ORF">K0U00_43880</name>
</gene>
<evidence type="ECO:0000256" key="2">
    <source>
        <dbReference type="ARBA" id="ARBA00022801"/>
    </source>
</evidence>
<dbReference type="EMBL" id="JAHZIK010002626">
    <property type="protein sequence ID" value="MBW7461019.1"/>
    <property type="molecule type" value="Genomic_DNA"/>
</dbReference>
<dbReference type="Gene3D" id="3.40.50.850">
    <property type="entry name" value="Isochorismatase-like"/>
    <property type="match status" value="1"/>
</dbReference>